<dbReference type="Proteomes" id="UP001642360">
    <property type="component" value="Unassembled WGS sequence"/>
</dbReference>
<dbReference type="SUPFAM" id="SSF53756">
    <property type="entry name" value="UDP-Glycosyltransferase/glycogen phosphorylase"/>
    <property type="match status" value="1"/>
</dbReference>
<evidence type="ECO:0000313" key="8">
    <source>
        <dbReference type="Proteomes" id="UP001642360"/>
    </source>
</evidence>
<dbReference type="PROSITE" id="PS00375">
    <property type="entry name" value="UDPGT"/>
    <property type="match status" value="1"/>
</dbReference>
<evidence type="ECO:0000313" key="7">
    <source>
        <dbReference type="EMBL" id="CAK9183981.1"/>
    </source>
</evidence>
<keyword evidence="3 4" id="KW-0808">Transferase</keyword>
<evidence type="ECO:0000256" key="4">
    <source>
        <dbReference type="RuleBase" id="RU003718"/>
    </source>
</evidence>
<dbReference type="EC" id="2.4.1.-" evidence="5"/>
<dbReference type="Pfam" id="PF26168">
    <property type="entry name" value="Glyco_transf_N"/>
    <property type="match status" value="1"/>
</dbReference>
<protein>
    <recommendedName>
        <fullName evidence="5">Glycosyltransferase</fullName>
        <ecNumber evidence="5">2.4.1.-</ecNumber>
    </recommendedName>
</protein>
<dbReference type="InterPro" id="IPR002213">
    <property type="entry name" value="UDP_glucos_trans"/>
</dbReference>
<evidence type="ECO:0000259" key="6">
    <source>
        <dbReference type="Pfam" id="PF26168"/>
    </source>
</evidence>
<dbReference type="GO" id="GO:0016138">
    <property type="term" value="P:glycoside biosynthetic process"/>
    <property type="evidence" value="ECO:0007669"/>
    <property type="project" value="UniProtKB-ARBA"/>
</dbReference>
<proteinExistence type="inferred from homology"/>
<dbReference type="FunFam" id="3.40.50.2000:FF:000060">
    <property type="entry name" value="Glycosyltransferase"/>
    <property type="match status" value="1"/>
</dbReference>
<comment type="similarity">
    <text evidence="1 4">Belongs to the UDP-glycosyltransferase family.</text>
</comment>
<dbReference type="FunFam" id="3.40.50.2000:FF:000238">
    <property type="entry name" value="Glycosyltransferase"/>
    <property type="match status" value="1"/>
</dbReference>
<gene>
    <name evidence="7" type="ORF">ILEXP_LOCUS54282</name>
</gene>
<accession>A0ABC8USD1</accession>
<keyword evidence="2 4" id="KW-0328">Glycosyltransferase</keyword>
<comment type="caution">
    <text evidence="7">The sequence shown here is derived from an EMBL/GenBank/DDBJ whole genome shotgun (WGS) entry which is preliminary data.</text>
</comment>
<dbReference type="AlphaFoldDB" id="A0ABC8USD1"/>
<name>A0ABC8USD1_9AQUA</name>
<dbReference type="Gene3D" id="3.40.50.2000">
    <property type="entry name" value="Glycogen Phosphorylase B"/>
    <property type="match status" value="2"/>
</dbReference>
<dbReference type="Pfam" id="PF00201">
    <property type="entry name" value="UDPGT"/>
    <property type="match status" value="1"/>
</dbReference>
<dbReference type="PANTHER" id="PTHR48044">
    <property type="entry name" value="GLYCOSYLTRANSFERASE"/>
    <property type="match status" value="1"/>
</dbReference>
<dbReference type="InterPro" id="IPR058980">
    <property type="entry name" value="Glyco_transf_N"/>
</dbReference>
<reference evidence="7 8" key="1">
    <citation type="submission" date="2024-02" db="EMBL/GenBank/DDBJ databases">
        <authorList>
            <person name="Vignale AGUSTIN F."/>
            <person name="Sosa J E."/>
            <person name="Modenutti C."/>
        </authorList>
    </citation>
    <scope>NUCLEOTIDE SEQUENCE [LARGE SCALE GENOMIC DNA]</scope>
</reference>
<dbReference type="GO" id="GO:0050404">
    <property type="term" value="F:zeatin O-beta-D-xylosyltransferase activity"/>
    <property type="evidence" value="ECO:0007669"/>
    <property type="project" value="UniProtKB-ARBA"/>
</dbReference>
<evidence type="ECO:0000256" key="3">
    <source>
        <dbReference type="ARBA" id="ARBA00022679"/>
    </source>
</evidence>
<keyword evidence="8" id="KW-1185">Reference proteome</keyword>
<sequence>MANQHHHNHGQNGQKDTQVVVVMVPLPAQGHLNQLLHLSRLITAYNIPVHYVTPTTHGRQVKLRVQGWDPLATTNIHFHEFPIPSFVCPPPDPNASSPYPSQILPSFRASLSLREPVGSLLRSLSATTERVIVIHDSLMASVVQDVPSISNAESYCFQSTSAFSTSLFSWEATRKPVPIEPEILKESPSFESCFVPELLEFAVAQDNYREFNSGSLHNSCRVIENHYLDILAKKEIIGSVKQWVIGPFNPVEIPKKENSNGPQHPCLDWLDKQPPKSVIFVSFGTTTSLTNEQIKELAIGLEKSEQNFIWVLRDADKGDMSAGEVKRSELPEGYEERVKGRGMVLTDWAPQLEILGHPSTGGFLSHCGWNSCLESVSMGVPMATWPMHSDQPSNALLITKVLKVGVVVKDWARRHEIVSSLMVEKAVKRLMVPAEGEEMRKRAAELGGAVRKSVEEGGLSRLDVDSFIAHITR</sequence>
<organism evidence="7 8">
    <name type="scientific">Ilex paraguariensis</name>
    <name type="common">yerba mate</name>
    <dbReference type="NCBI Taxonomy" id="185542"/>
    <lineage>
        <taxon>Eukaryota</taxon>
        <taxon>Viridiplantae</taxon>
        <taxon>Streptophyta</taxon>
        <taxon>Embryophyta</taxon>
        <taxon>Tracheophyta</taxon>
        <taxon>Spermatophyta</taxon>
        <taxon>Magnoliopsida</taxon>
        <taxon>eudicotyledons</taxon>
        <taxon>Gunneridae</taxon>
        <taxon>Pentapetalae</taxon>
        <taxon>asterids</taxon>
        <taxon>campanulids</taxon>
        <taxon>Aquifoliales</taxon>
        <taxon>Aquifoliaceae</taxon>
        <taxon>Ilex</taxon>
    </lineage>
</organism>
<dbReference type="EMBL" id="CAUOFW020008835">
    <property type="protein sequence ID" value="CAK9183981.1"/>
    <property type="molecule type" value="Genomic_DNA"/>
</dbReference>
<dbReference type="GO" id="GO:0009690">
    <property type="term" value="P:cytokinin metabolic process"/>
    <property type="evidence" value="ECO:0007669"/>
    <property type="project" value="UniProtKB-ARBA"/>
</dbReference>
<dbReference type="PANTHER" id="PTHR48044:SF23">
    <property type="entry name" value="ANTHOCYANIDIN 3-O-GLUCOSYLTRANSFERASE-LIKE"/>
    <property type="match status" value="1"/>
</dbReference>
<evidence type="ECO:0000256" key="5">
    <source>
        <dbReference type="RuleBase" id="RU362057"/>
    </source>
</evidence>
<feature type="domain" description="Glycosyltransferase N-terminal" evidence="6">
    <location>
        <begin position="18"/>
        <end position="250"/>
    </location>
</feature>
<dbReference type="InterPro" id="IPR035595">
    <property type="entry name" value="UDP_glycos_trans_CS"/>
</dbReference>
<evidence type="ECO:0000256" key="2">
    <source>
        <dbReference type="ARBA" id="ARBA00022676"/>
    </source>
</evidence>
<evidence type="ECO:0000256" key="1">
    <source>
        <dbReference type="ARBA" id="ARBA00009995"/>
    </source>
</evidence>
<dbReference type="CDD" id="cd03784">
    <property type="entry name" value="GT1_Gtf-like"/>
    <property type="match status" value="1"/>
</dbReference>